<accession>J3N1D1</accession>
<dbReference type="InterPro" id="IPR056016">
    <property type="entry name" value="DUF7595"/>
</dbReference>
<protein>
    <submittedName>
        <fullName evidence="3">Uncharacterized protein</fullName>
    </submittedName>
</protein>
<dbReference type="KEGG" id="obr:121055540"/>
<dbReference type="Gene3D" id="1.20.1280.50">
    <property type="match status" value="1"/>
</dbReference>
<feature type="domain" description="DUF7595" evidence="2">
    <location>
        <begin position="133"/>
        <end position="436"/>
    </location>
</feature>
<dbReference type="EnsemblPlants" id="OB10G13290.1">
    <property type="protein sequence ID" value="OB10G13290.1"/>
    <property type="gene ID" value="OB10G13290"/>
</dbReference>
<dbReference type="eggNOG" id="ENOG502R3C0">
    <property type="taxonomic scope" value="Eukaryota"/>
</dbReference>
<dbReference type="PANTHER" id="PTHR36140">
    <property type="entry name" value="F-BOX DOMAIN-CONTAINING PROTEIN-RELATED"/>
    <property type="match status" value="1"/>
</dbReference>
<dbReference type="OrthoDB" id="591399at2759"/>
<dbReference type="Pfam" id="PF12937">
    <property type="entry name" value="F-box-like"/>
    <property type="match status" value="1"/>
</dbReference>
<name>J3N1D1_ORYBR</name>
<keyword evidence="4" id="KW-1185">Reference proteome</keyword>
<dbReference type="OMA" id="APYHKGW"/>
<reference evidence="3" key="2">
    <citation type="submission" date="2013-04" db="UniProtKB">
        <authorList>
            <consortium name="EnsemblPlants"/>
        </authorList>
    </citation>
    <scope>IDENTIFICATION</scope>
</reference>
<dbReference type="SUPFAM" id="SSF81383">
    <property type="entry name" value="F-box domain"/>
    <property type="match status" value="1"/>
</dbReference>
<dbReference type="AlphaFoldDB" id="J3N1D1"/>
<dbReference type="InterPro" id="IPR001810">
    <property type="entry name" value="F-box_dom"/>
</dbReference>
<feature type="domain" description="F-box" evidence="1">
    <location>
        <begin position="54"/>
        <end position="87"/>
    </location>
</feature>
<gene>
    <name evidence="3" type="primary">LOC121055540</name>
</gene>
<organism evidence="3">
    <name type="scientific">Oryza brachyantha</name>
    <name type="common">malo sina</name>
    <dbReference type="NCBI Taxonomy" id="4533"/>
    <lineage>
        <taxon>Eukaryota</taxon>
        <taxon>Viridiplantae</taxon>
        <taxon>Streptophyta</taxon>
        <taxon>Embryophyta</taxon>
        <taxon>Tracheophyta</taxon>
        <taxon>Spermatophyta</taxon>
        <taxon>Magnoliopsida</taxon>
        <taxon>Liliopsida</taxon>
        <taxon>Poales</taxon>
        <taxon>Poaceae</taxon>
        <taxon>BOP clade</taxon>
        <taxon>Oryzoideae</taxon>
        <taxon>Oryzeae</taxon>
        <taxon>Oryzinae</taxon>
        <taxon>Oryza</taxon>
    </lineage>
</organism>
<evidence type="ECO:0000313" key="4">
    <source>
        <dbReference type="Proteomes" id="UP000006038"/>
    </source>
</evidence>
<dbReference type="HOGENOM" id="CLU_049527_0_0_1"/>
<evidence type="ECO:0000313" key="3">
    <source>
        <dbReference type="EnsemblPlants" id="OB10G13290.1"/>
    </source>
</evidence>
<dbReference type="InterPro" id="IPR036047">
    <property type="entry name" value="F-box-like_dom_sf"/>
</dbReference>
<reference evidence="3" key="1">
    <citation type="journal article" date="2013" name="Nat. Commun.">
        <title>Whole-genome sequencing of Oryza brachyantha reveals mechanisms underlying Oryza genome evolution.</title>
        <authorList>
            <person name="Chen J."/>
            <person name="Huang Q."/>
            <person name="Gao D."/>
            <person name="Wang J."/>
            <person name="Lang Y."/>
            <person name="Liu T."/>
            <person name="Li B."/>
            <person name="Bai Z."/>
            <person name="Luis Goicoechea J."/>
            <person name="Liang C."/>
            <person name="Chen C."/>
            <person name="Zhang W."/>
            <person name="Sun S."/>
            <person name="Liao Y."/>
            <person name="Zhang X."/>
            <person name="Yang L."/>
            <person name="Song C."/>
            <person name="Wang M."/>
            <person name="Shi J."/>
            <person name="Liu G."/>
            <person name="Liu J."/>
            <person name="Zhou H."/>
            <person name="Zhou W."/>
            <person name="Yu Q."/>
            <person name="An N."/>
            <person name="Chen Y."/>
            <person name="Cai Q."/>
            <person name="Wang B."/>
            <person name="Liu B."/>
            <person name="Min J."/>
            <person name="Huang Y."/>
            <person name="Wu H."/>
            <person name="Li Z."/>
            <person name="Zhang Y."/>
            <person name="Yin Y."/>
            <person name="Song W."/>
            <person name="Jiang J."/>
            <person name="Jackson S.A."/>
            <person name="Wing R.A."/>
            <person name="Wang J."/>
            <person name="Chen M."/>
        </authorList>
    </citation>
    <scope>NUCLEOTIDE SEQUENCE [LARGE SCALE GENOMIC DNA]</scope>
    <source>
        <strain evidence="3">cv. IRGC 101232</strain>
    </source>
</reference>
<proteinExistence type="predicted"/>
<dbReference type="Proteomes" id="UP000006038">
    <property type="component" value="Chromosome 10"/>
</dbReference>
<evidence type="ECO:0000259" key="2">
    <source>
        <dbReference type="Pfam" id="PF24523"/>
    </source>
</evidence>
<sequence>MTPLRRNQPRAAPARLASSCHKGWLSLRRRRCRSTTNRRMKKDRNGAMMMGLDDDVLSSVFTHISEAGEVVRCAATCRQWNRAIADSAVVIGRSLRLPVLPRLALGFFHQEATSKRKRSTEDQLCRFVPTAAGVRLLGPSFRPFEDGELLEMSRPVTSRNGRVVLELQREGHADALKLCVWNPMTGDVAMLPPLGGDDKPGAFACALLTADDLDPLRCPSATFFRVLIVYNQRAFTVLRSYSSDTGCWSTESRRSGPKMSSYTLQQLRQSVVHDGVAYWPMAHTALAVRIDTPEPKEVDMPPAIRNAPRHNHLLGVTADGNLSFIVTSLYHDGSAGVSSSDCLAVGSNGSLTNEPVDECTWRVRSQELRVHHVDSINLRWFCERSGMLFFTVSAKGSSTPGCYVLNIAAKELEKVADDVDCSSWRNFVGYEMDTASYLASLACH</sequence>
<dbReference type="RefSeq" id="XP_040384172.1">
    <property type="nucleotide sequence ID" value="XM_040528238.1"/>
</dbReference>
<dbReference type="Pfam" id="PF24523">
    <property type="entry name" value="DUF7595"/>
    <property type="match status" value="1"/>
</dbReference>
<dbReference type="PANTHER" id="PTHR36140:SF9">
    <property type="entry name" value="F-BOX DOMAIN CONTAINING PROTEIN"/>
    <property type="match status" value="1"/>
</dbReference>
<dbReference type="Gramene" id="OB10G13290.1">
    <property type="protein sequence ID" value="OB10G13290.1"/>
    <property type="gene ID" value="OB10G13290"/>
</dbReference>
<dbReference type="GeneID" id="121055540"/>
<evidence type="ECO:0000259" key="1">
    <source>
        <dbReference type="Pfam" id="PF12937"/>
    </source>
</evidence>